<name>A0A6J4VET8_9BACT</name>
<sequence length="269" mass="28352">MFLMLMRRSLRQGLFGSLALLAGLFVFEVIVPPVAEDVGTEQLDPVLAALPPAIQALTRSSPDLVIGSGIQGYLSVGFTSPVFLLMICAGIISFTSGLAGEIERGSIQLALSRSVSRLAVYGSRVSGAILLAAAFAAVGPLGILFGLELIDTTQPINRVALVPTGLAIFALLWSVAGVTLLLSAIGQRGGQVVGWAISWLVISYFVDYFATLWSALEPLTPLSVFNYFAPTNTLIQESYTVRNLTVLGLIGLAGVLIGAVAFVRRDLPS</sequence>
<feature type="transmembrane region" description="Helical" evidence="1">
    <location>
        <begin position="192"/>
        <end position="216"/>
    </location>
</feature>
<proteinExistence type="predicted"/>
<keyword evidence="1" id="KW-0812">Transmembrane</keyword>
<evidence type="ECO:0000256" key="1">
    <source>
        <dbReference type="SAM" id="Phobius"/>
    </source>
</evidence>
<keyword evidence="1" id="KW-1133">Transmembrane helix</keyword>
<keyword evidence="1" id="KW-0472">Membrane</keyword>
<dbReference type="AlphaFoldDB" id="A0A6J4VET8"/>
<dbReference type="EMBL" id="CADCWK010000377">
    <property type="protein sequence ID" value="CAA9575666.1"/>
    <property type="molecule type" value="Genomic_DNA"/>
</dbReference>
<evidence type="ECO:0000313" key="2">
    <source>
        <dbReference type="EMBL" id="CAA9575666.1"/>
    </source>
</evidence>
<feature type="transmembrane region" description="Helical" evidence="1">
    <location>
        <begin position="121"/>
        <end position="145"/>
    </location>
</feature>
<feature type="transmembrane region" description="Helical" evidence="1">
    <location>
        <begin position="82"/>
        <end position="100"/>
    </location>
</feature>
<feature type="transmembrane region" description="Helical" evidence="1">
    <location>
        <begin position="165"/>
        <end position="185"/>
    </location>
</feature>
<gene>
    <name evidence="2" type="ORF">AVDCRST_MAG33-3025</name>
</gene>
<organism evidence="2">
    <name type="scientific">uncultured Thermomicrobiales bacterium</name>
    <dbReference type="NCBI Taxonomy" id="1645740"/>
    <lineage>
        <taxon>Bacteria</taxon>
        <taxon>Pseudomonadati</taxon>
        <taxon>Thermomicrobiota</taxon>
        <taxon>Thermomicrobia</taxon>
        <taxon>Thermomicrobiales</taxon>
        <taxon>environmental samples</taxon>
    </lineage>
</organism>
<reference evidence="2" key="1">
    <citation type="submission" date="2020-02" db="EMBL/GenBank/DDBJ databases">
        <authorList>
            <person name="Meier V. D."/>
        </authorList>
    </citation>
    <scope>NUCLEOTIDE SEQUENCE</scope>
    <source>
        <strain evidence="2">AVDCRST_MAG33</strain>
    </source>
</reference>
<dbReference type="GO" id="GO:0005886">
    <property type="term" value="C:plasma membrane"/>
    <property type="evidence" value="ECO:0007669"/>
    <property type="project" value="UniProtKB-SubCell"/>
</dbReference>
<protein>
    <submittedName>
        <fullName evidence="2">Uncharacterized protein</fullName>
    </submittedName>
</protein>
<dbReference type="GO" id="GO:0140359">
    <property type="term" value="F:ABC-type transporter activity"/>
    <property type="evidence" value="ECO:0007669"/>
    <property type="project" value="InterPro"/>
</dbReference>
<accession>A0A6J4VET8</accession>
<feature type="transmembrane region" description="Helical" evidence="1">
    <location>
        <begin position="244"/>
        <end position="263"/>
    </location>
</feature>